<dbReference type="InterPro" id="IPR011978">
    <property type="entry name" value="YgfB-like"/>
</dbReference>
<dbReference type="InterPro" id="IPR036255">
    <property type="entry name" value="YgfB-like_sf"/>
</dbReference>
<dbReference type="Gene3D" id="1.20.120.740">
    <property type="entry name" value="YgfB uncharacterised protein family UPF0149, PF03695"/>
    <property type="match status" value="1"/>
</dbReference>
<dbReference type="Pfam" id="PF03695">
    <property type="entry name" value="UPF0149"/>
    <property type="match status" value="1"/>
</dbReference>
<evidence type="ECO:0000256" key="1">
    <source>
        <dbReference type="ARBA" id="ARBA00038308"/>
    </source>
</evidence>
<evidence type="ECO:0000313" key="2">
    <source>
        <dbReference type="EMBL" id="VAW43938.1"/>
    </source>
</evidence>
<gene>
    <name evidence="2" type="ORF">MNBD_GAMMA02-272</name>
</gene>
<dbReference type="SUPFAM" id="SSF101327">
    <property type="entry name" value="YgfB-like"/>
    <property type="match status" value="1"/>
</dbReference>
<dbReference type="GO" id="GO:0005829">
    <property type="term" value="C:cytosol"/>
    <property type="evidence" value="ECO:0007669"/>
    <property type="project" value="TreeGrafter"/>
</dbReference>
<proteinExistence type="inferred from homology"/>
<dbReference type="AlphaFoldDB" id="A0A3B0VK01"/>
<dbReference type="EMBL" id="UOFA01000050">
    <property type="protein sequence ID" value="VAW43938.1"/>
    <property type="molecule type" value="Genomic_DNA"/>
</dbReference>
<sequence>MIPYQPFADHLKSIGVLASPSELHAQASAVLCVSQAASFDFWLRQMVNEYCVKNPGDASFKMVMSAVFDYAKDQLKKDDYSYQLLLPQDNSSLADRVAVLSEYVATFLSALGTAGMVETNLSKEGAEFLRDMEQIARIENDADEVTGEELDFVEITEYVRTGVMMLFIELNGAAAHSKSIN</sequence>
<comment type="similarity">
    <text evidence="1">Belongs to the UPF0149 family.</text>
</comment>
<organism evidence="2">
    <name type="scientific">hydrothermal vent metagenome</name>
    <dbReference type="NCBI Taxonomy" id="652676"/>
    <lineage>
        <taxon>unclassified sequences</taxon>
        <taxon>metagenomes</taxon>
        <taxon>ecological metagenomes</taxon>
    </lineage>
</organism>
<dbReference type="PANTHER" id="PTHR37528:SF1">
    <property type="entry name" value="UPF0149 PROTEIN YGFB"/>
    <property type="match status" value="1"/>
</dbReference>
<reference evidence="2" key="1">
    <citation type="submission" date="2018-06" db="EMBL/GenBank/DDBJ databases">
        <authorList>
            <person name="Zhirakovskaya E."/>
        </authorList>
    </citation>
    <scope>NUCLEOTIDE SEQUENCE</scope>
</reference>
<evidence type="ECO:0008006" key="3">
    <source>
        <dbReference type="Google" id="ProtNLM"/>
    </source>
</evidence>
<dbReference type="PANTHER" id="PTHR37528">
    <property type="entry name" value="UPF0149 PROTEIN YGFB"/>
    <property type="match status" value="1"/>
</dbReference>
<name>A0A3B0VK01_9ZZZZ</name>
<accession>A0A3B0VK01</accession>
<protein>
    <recommendedName>
        <fullName evidence="3">YecA family protein</fullName>
    </recommendedName>
</protein>